<keyword evidence="2" id="KW-0813">Transport</keyword>
<evidence type="ECO:0000313" key="10">
    <source>
        <dbReference type="EMBL" id="MFC0318970.1"/>
    </source>
</evidence>
<reference evidence="10 11" key="1">
    <citation type="submission" date="2024-09" db="EMBL/GenBank/DDBJ databases">
        <authorList>
            <person name="Sun Q."/>
            <person name="Mori K."/>
        </authorList>
    </citation>
    <scope>NUCLEOTIDE SEQUENCE [LARGE SCALE GENOMIC DNA]</scope>
    <source>
        <strain evidence="10 11">CCM 7765</strain>
    </source>
</reference>
<feature type="transmembrane region" description="Helical" evidence="8">
    <location>
        <begin position="70"/>
        <end position="89"/>
    </location>
</feature>
<keyword evidence="5 8" id="KW-1133">Transmembrane helix</keyword>
<dbReference type="InterPro" id="IPR014729">
    <property type="entry name" value="Rossmann-like_a/b/a_fold"/>
</dbReference>
<feature type="transmembrane region" description="Helical" evidence="8">
    <location>
        <begin position="228"/>
        <end position="244"/>
    </location>
</feature>
<dbReference type="Gene3D" id="1.20.1530.20">
    <property type="match status" value="1"/>
</dbReference>
<dbReference type="EMBL" id="JBHLWO010000002">
    <property type="protein sequence ID" value="MFC0318970.1"/>
    <property type="molecule type" value="Genomic_DNA"/>
</dbReference>
<feature type="transmembrane region" description="Helical" evidence="8">
    <location>
        <begin position="193"/>
        <end position="216"/>
    </location>
</feature>
<comment type="caution">
    <text evidence="10">The sequence shown here is derived from an EMBL/GenBank/DDBJ whole genome shotgun (WGS) entry which is preliminary data.</text>
</comment>
<evidence type="ECO:0000256" key="2">
    <source>
        <dbReference type="ARBA" id="ARBA00022448"/>
    </source>
</evidence>
<sequence>MNKSFIEHISHAFETPLTNSVLIFSLILLIILLAPILLRKIKIPGIIGLILSGVIIGPHGLNILAQTDAVKLFSTIGLLYIMFIAGLELDMNEFRKTRHKSIVFGVYTFFIPIAIGYPVCYYILGFDVGASILVSSMFATHTLVAYPVVNSYGIAKNQAVAITIGGTILTDTAVLIILAVIVGSSQGQLDQQFWMRLTFSFAVFLAIMFGIVPRIAKWFFQKVESEKTSHYIFVLFIVFFAAFIAEVSGLEPIIGAFVAGLALNKFIPHSSALMNRIEFIGNAIFIPFFLISVGMIVDIKVLFKGPEALIVAGTLTVVAVCGKWIAAWFTQLTFKYSGAQRQVIFGLSSAHAAATLAIIMVGYANNIIDENVLNGTIVLILITCIVASIAMESASKKVVLAGEQDVVEEDKDMLRDEHILVPIANLNNMEILLDFATMIKNKKSPHPVTILSVVPNNELAEANLKKARKNLDSTAKYASGSEIEVNMMATIDYNIAGGISRASREIIADSILLGWPSQVGIIEKMVGEKTESILNRTDINIFMCHFGKPFVSNDKITLVCPPMAEDEKGFSYWLTKVGQLAIELTLPVVCIANARSESAVTSFLKKSKINCNIRFVNHTDWDDLASLRGYISDTDLLVFVSARAGEVSYNREFDGIPKKLARKYENNNRILIYPSRRPTSVFDNYDEVSAMSTNRGYTRLQRMGKGLGSILNIRNRNLPGSTK</sequence>
<proteinExistence type="predicted"/>
<feature type="transmembrane region" description="Helical" evidence="8">
    <location>
        <begin position="101"/>
        <end position="124"/>
    </location>
</feature>
<evidence type="ECO:0000313" key="11">
    <source>
        <dbReference type="Proteomes" id="UP001589774"/>
    </source>
</evidence>
<evidence type="ECO:0000256" key="4">
    <source>
        <dbReference type="ARBA" id="ARBA00022692"/>
    </source>
</evidence>
<protein>
    <submittedName>
        <fullName evidence="10">Cation:proton antiporter</fullName>
    </submittedName>
</protein>
<feature type="transmembrane region" description="Helical" evidence="8">
    <location>
        <begin position="309"/>
        <end position="331"/>
    </location>
</feature>
<feature type="transmembrane region" description="Helical" evidence="8">
    <location>
        <begin position="343"/>
        <end position="365"/>
    </location>
</feature>
<comment type="subcellular location">
    <subcellularLocation>
        <location evidence="1">Membrane</location>
        <topology evidence="1">Multi-pass membrane protein</topology>
    </subcellularLocation>
</comment>
<dbReference type="PANTHER" id="PTHR43562:SF4">
    <property type="entry name" value="NA(+)_H(+) ANTIPORTER NHAS5"/>
    <property type="match status" value="1"/>
</dbReference>
<evidence type="ECO:0000256" key="1">
    <source>
        <dbReference type="ARBA" id="ARBA00004141"/>
    </source>
</evidence>
<keyword evidence="11" id="KW-1185">Reference proteome</keyword>
<evidence type="ECO:0000259" key="9">
    <source>
        <dbReference type="Pfam" id="PF00999"/>
    </source>
</evidence>
<keyword evidence="3" id="KW-0050">Antiport</keyword>
<dbReference type="RefSeq" id="WP_377477150.1">
    <property type="nucleotide sequence ID" value="NZ_JBHLWO010000002.1"/>
</dbReference>
<gene>
    <name evidence="10" type="ORF">ACFFI0_11655</name>
</gene>
<dbReference type="InterPro" id="IPR038770">
    <property type="entry name" value="Na+/solute_symporter_sf"/>
</dbReference>
<feature type="transmembrane region" description="Helical" evidence="8">
    <location>
        <begin position="20"/>
        <end position="38"/>
    </location>
</feature>
<name>A0ABV6HLG4_9SPHI</name>
<evidence type="ECO:0000256" key="6">
    <source>
        <dbReference type="ARBA" id="ARBA00023065"/>
    </source>
</evidence>
<dbReference type="InterPro" id="IPR006153">
    <property type="entry name" value="Cation/H_exchanger_TM"/>
</dbReference>
<keyword evidence="6" id="KW-0406">Ion transport</keyword>
<keyword evidence="7 8" id="KW-0472">Membrane</keyword>
<feature type="transmembrane region" description="Helical" evidence="8">
    <location>
        <begin position="161"/>
        <end position="181"/>
    </location>
</feature>
<dbReference type="Pfam" id="PF00999">
    <property type="entry name" value="Na_H_Exchanger"/>
    <property type="match status" value="1"/>
</dbReference>
<evidence type="ECO:0000256" key="8">
    <source>
        <dbReference type="SAM" id="Phobius"/>
    </source>
</evidence>
<feature type="transmembrane region" description="Helical" evidence="8">
    <location>
        <begin position="130"/>
        <end position="149"/>
    </location>
</feature>
<dbReference type="Gene3D" id="3.40.50.620">
    <property type="entry name" value="HUPs"/>
    <property type="match status" value="1"/>
</dbReference>
<evidence type="ECO:0000256" key="3">
    <source>
        <dbReference type="ARBA" id="ARBA00022449"/>
    </source>
</evidence>
<evidence type="ECO:0000256" key="7">
    <source>
        <dbReference type="ARBA" id="ARBA00023136"/>
    </source>
</evidence>
<dbReference type="SUPFAM" id="SSF52402">
    <property type="entry name" value="Adenine nucleotide alpha hydrolases-like"/>
    <property type="match status" value="1"/>
</dbReference>
<feature type="domain" description="Cation/H+ exchanger transmembrane" evidence="9">
    <location>
        <begin position="29"/>
        <end position="390"/>
    </location>
</feature>
<keyword evidence="4 8" id="KW-0812">Transmembrane</keyword>
<feature type="transmembrane region" description="Helical" evidence="8">
    <location>
        <begin position="371"/>
        <end position="391"/>
    </location>
</feature>
<dbReference type="PANTHER" id="PTHR43562">
    <property type="entry name" value="NAPA-TYPE SODIUM/HYDROGEN ANTIPORTER"/>
    <property type="match status" value="1"/>
</dbReference>
<dbReference type="Proteomes" id="UP001589774">
    <property type="component" value="Unassembled WGS sequence"/>
</dbReference>
<accession>A0ABV6HLG4</accession>
<evidence type="ECO:0000256" key="5">
    <source>
        <dbReference type="ARBA" id="ARBA00022989"/>
    </source>
</evidence>
<feature type="transmembrane region" description="Helical" evidence="8">
    <location>
        <begin position="45"/>
        <end position="64"/>
    </location>
</feature>
<feature type="transmembrane region" description="Helical" evidence="8">
    <location>
        <begin position="279"/>
        <end position="297"/>
    </location>
</feature>
<organism evidence="10 11">
    <name type="scientific">Olivibacter oleidegradans</name>
    <dbReference type="NCBI Taxonomy" id="760123"/>
    <lineage>
        <taxon>Bacteria</taxon>
        <taxon>Pseudomonadati</taxon>
        <taxon>Bacteroidota</taxon>
        <taxon>Sphingobacteriia</taxon>
        <taxon>Sphingobacteriales</taxon>
        <taxon>Sphingobacteriaceae</taxon>
        <taxon>Olivibacter</taxon>
    </lineage>
</organism>